<dbReference type="Pfam" id="PF10823">
    <property type="entry name" value="DUF2568"/>
    <property type="match status" value="1"/>
</dbReference>
<accession>A0A8J3RAU1</accession>
<dbReference type="InterPro" id="IPR021214">
    <property type="entry name" value="DUF2568"/>
</dbReference>
<dbReference type="RefSeq" id="WP_204016841.1">
    <property type="nucleotide sequence ID" value="NZ_BOOG01000030.1"/>
</dbReference>
<evidence type="ECO:0000313" key="3">
    <source>
        <dbReference type="Proteomes" id="UP000610966"/>
    </source>
</evidence>
<evidence type="ECO:0000313" key="2">
    <source>
        <dbReference type="EMBL" id="GIH71145.1"/>
    </source>
</evidence>
<evidence type="ECO:0008006" key="4">
    <source>
        <dbReference type="Google" id="ProtNLM"/>
    </source>
</evidence>
<name>A0A8J3RAU1_9ACTN</name>
<feature type="transmembrane region" description="Helical" evidence="1">
    <location>
        <begin position="34"/>
        <end position="55"/>
    </location>
</feature>
<protein>
    <recommendedName>
        <fullName evidence="4">DUF2568 domain-containing protein</fullName>
    </recommendedName>
</protein>
<sequence>MSVVKGANLALTFLLELGVLFSAGRWGFTLDAGLVVRILAGLGAPAALATLWGLFMAGGKAPFQLHGLARAVFEIAWFGIGAGALAASGLVTAAAVFFALYIVNAVLRLVWHQV</sequence>
<proteinExistence type="predicted"/>
<dbReference type="AlphaFoldDB" id="A0A8J3RAU1"/>
<feature type="transmembrane region" description="Helical" evidence="1">
    <location>
        <begin position="67"/>
        <end position="87"/>
    </location>
</feature>
<keyword evidence="1" id="KW-0812">Transmembrane</keyword>
<reference evidence="2" key="1">
    <citation type="submission" date="2021-01" db="EMBL/GenBank/DDBJ databases">
        <title>Whole genome shotgun sequence of Sphaerimonospora thailandensis NBRC 107569.</title>
        <authorList>
            <person name="Komaki H."/>
            <person name="Tamura T."/>
        </authorList>
    </citation>
    <scope>NUCLEOTIDE SEQUENCE</scope>
    <source>
        <strain evidence="2">NBRC 107569</strain>
    </source>
</reference>
<dbReference type="Proteomes" id="UP000610966">
    <property type="component" value="Unassembled WGS sequence"/>
</dbReference>
<feature type="transmembrane region" description="Helical" evidence="1">
    <location>
        <begin position="7"/>
        <end position="28"/>
    </location>
</feature>
<evidence type="ECO:0000256" key="1">
    <source>
        <dbReference type="SAM" id="Phobius"/>
    </source>
</evidence>
<dbReference type="EMBL" id="BOOG01000030">
    <property type="protein sequence ID" value="GIH71145.1"/>
    <property type="molecule type" value="Genomic_DNA"/>
</dbReference>
<keyword evidence="1" id="KW-1133">Transmembrane helix</keyword>
<gene>
    <name evidence="2" type="ORF">Mth01_33980</name>
</gene>
<keyword evidence="3" id="KW-1185">Reference proteome</keyword>
<feature type="transmembrane region" description="Helical" evidence="1">
    <location>
        <begin position="93"/>
        <end position="111"/>
    </location>
</feature>
<keyword evidence="1" id="KW-0472">Membrane</keyword>
<organism evidence="2 3">
    <name type="scientific">Sphaerimonospora thailandensis</name>
    <dbReference type="NCBI Taxonomy" id="795644"/>
    <lineage>
        <taxon>Bacteria</taxon>
        <taxon>Bacillati</taxon>
        <taxon>Actinomycetota</taxon>
        <taxon>Actinomycetes</taxon>
        <taxon>Streptosporangiales</taxon>
        <taxon>Streptosporangiaceae</taxon>
        <taxon>Sphaerimonospora</taxon>
    </lineage>
</organism>
<comment type="caution">
    <text evidence="2">The sequence shown here is derived from an EMBL/GenBank/DDBJ whole genome shotgun (WGS) entry which is preliminary data.</text>
</comment>